<dbReference type="PROSITE" id="PS51194">
    <property type="entry name" value="HELICASE_CTER"/>
    <property type="match status" value="1"/>
</dbReference>
<dbReference type="InterPro" id="IPR045562">
    <property type="entry name" value="RecG_dom3_C"/>
</dbReference>
<dbReference type="InterPro" id="IPR012340">
    <property type="entry name" value="NA-bd_OB-fold"/>
</dbReference>
<keyword evidence="4 11" id="KW-0347">Helicase</keyword>
<dbReference type="RefSeq" id="WP_218138366.1">
    <property type="nucleotide sequence ID" value="NZ_FNWJ01000002.1"/>
</dbReference>
<keyword evidence="6" id="KW-0238">DNA-binding</keyword>
<keyword evidence="12" id="KW-1185">Reference proteome</keyword>
<evidence type="ECO:0000313" key="12">
    <source>
        <dbReference type="Proteomes" id="UP000222056"/>
    </source>
</evidence>
<keyword evidence="7" id="KW-0234">DNA repair</keyword>
<dbReference type="STRING" id="29539.SAMN02745716_1866"/>
<dbReference type="InterPro" id="IPR011545">
    <property type="entry name" value="DEAD/DEAH_box_helicase_dom"/>
</dbReference>
<feature type="domain" description="Helicase ATP-binding" evidence="9">
    <location>
        <begin position="302"/>
        <end position="465"/>
    </location>
</feature>
<dbReference type="PROSITE" id="PS51192">
    <property type="entry name" value="HELICASE_ATP_BIND_1"/>
    <property type="match status" value="1"/>
</dbReference>
<evidence type="ECO:0000256" key="5">
    <source>
        <dbReference type="ARBA" id="ARBA00022840"/>
    </source>
</evidence>
<dbReference type="SMART" id="SM00487">
    <property type="entry name" value="DEXDc"/>
    <property type="match status" value="1"/>
</dbReference>
<dbReference type="Proteomes" id="UP000222056">
    <property type="component" value="Unassembled WGS sequence"/>
</dbReference>
<dbReference type="Gene3D" id="2.40.50.140">
    <property type="entry name" value="Nucleic acid-binding proteins"/>
    <property type="match status" value="1"/>
</dbReference>
<dbReference type="InterPro" id="IPR033454">
    <property type="entry name" value="RecG_wedge"/>
</dbReference>
<dbReference type="Gene3D" id="3.40.50.300">
    <property type="entry name" value="P-loop containing nucleotide triphosphate hydrolases"/>
    <property type="match status" value="2"/>
</dbReference>
<dbReference type="PANTHER" id="PTHR47964:SF1">
    <property type="entry name" value="ATP-DEPENDENT DNA HELICASE HOMOLOG RECG, CHLOROPLASTIC"/>
    <property type="match status" value="1"/>
</dbReference>
<dbReference type="SUPFAM" id="SSF50249">
    <property type="entry name" value="Nucleic acid-binding proteins"/>
    <property type="match status" value="1"/>
</dbReference>
<reference evidence="12" key="1">
    <citation type="submission" date="2016-10" db="EMBL/GenBank/DDBJ databases">
        <authorList>
            <person name="Varghese N."/>
            <person name="Submissions S."/>
        </authorList>
    </citation>
    <scope>NUCLEOTIDE SEQUENCE [LARGE SCALE GENOMIC DNA]</scope>
    <source>
        <strain evidence="12">ATCC 35263</strain>
    </source>
</reference>
<name>A0A1H6FYB6_THEAL</name>
<dbReference type="InterPro" id="IPR001650">
    <property type="entry name" value="Helicase_C-like"/>
</dbReference>
<dbReference type="SMART" id="SM00490">
    <property type="entry name" value="HELICc"/>
    <property type="match status" value="1"/>
</dbReference>
<dbReference type="SUPFAM" id="SSF52540">
    <property type="entry name" value="P-loop containing nucleoside triphosphate hydrolases"/>
    <property type="match status" value="1"/>
</dbReference>
<dbReference type="GO" id="GO:0005524">
    <property type="term" value="F:ATP binding"/>
    <property type="evidence" value="ECO:0007669"/>
    <property type="project" value="UniProtKB-KW"/>
</dbReference>
<accession>A0A1H6FYB6</accession>
<protein>
    <recommendedName>
        <fullName evidence="8">Probable DNA 3'-5' helicase RecG</fullName>
    </recommendedName>
</protein>
<keyword evidence="2" id="KW-0227">DNA damage</keyword>
<dbReference type="EMBL" id="FNWJ01000002">
    <property type="protein sequence ID" value="SEH15178.1"/>
    <property type="molecule type" value="Genomic_DNA"/>
</dbReference>
<dbReference type="CDD" id="cd04488">
    <property type="entry name" value="RecG_wedge_OBF"/>
    <property type="match status" value="1"/>
</dbReference>
<dbReference type="AlphaFoldDB" id="A0A1H6FYB6"/>
<dbReference type="Pfam" id="PF00270">
    <property type="entry name" value="DEAD"/>
    <property type="match status" value="1"/>
</dbReference>
<sequence>MLGRRPDFKRERPSLEPLRSLPSRAILEAPLRLPGIREEALRSLGIETVGDLLEHLPHTHRDPAGARPIAELEPGQPATVVASVEEVREVPARGPRRARIEARVADASGALVAVWWGRRWLRHRLRVGDLLRLEGVPKEGGRFWVRDHEWLDREAAARAAGNAPSGESRPASLVPVHPASAELSARRLRHLVRRFAARALACPDPLPARLRAREGLPDRAAALLAAHFPRSFEEAEAARARLAFEELLLLQLALGRRRNARRARARAPAVEAPATALACWLETLPFEPTGDQRRAISVLTGELAGERPMNRLLMGEVGSGKTLVAAAAMLQVARAGYQAALMAPTETLAEQHHRTLDRLLGGTVPLALVTSTVGSRRRREALERLASGELPIVVGTHALIEPGVRFAALALAVIDEQHRFGVRQRAALERKGPNGLVPHVLHMTATPIPRTLALTAYGELDVTVLRELPRGRRPVETLVLAGEEGRREAMARVRAAVARGHQAFVVCPLVEESEALAARAATAEFERLTEGELRGLRLGLVHGQLPAAQRQETMARFAQGEIDVLVATSVVEVGIDVPNATVIVVEEAHRWGIAQLHQLRGRVGRGTAPSVCILIGDPSLPRLRALAAHSDGFRLAEIDLQLRGSGDVLGTRQHGLPSLRFARLPSDAPLLERAHAAAAELLARDPELADPEHQLLAAASEERFGAAAEPIPG</sequence>
<evidence type="ECO:0000313" key="11">
    <source>
        <dbReference type="EMBL" id="SEH15178.1"/>
    </source>
</evidence>
<dbReference type="GO" id="GO:0003678">
    <property type="term" value="F:DNA helicase activity"/>
    <property type="evidence" value="ECO:0007669"/>
    <property type="project" value="TreeGrafter"/>
</dbReference>
<dbReference type="GO" id="GO:0006281">
    <property type="term" value="P:DNA repair"/>
    <property type="evidence" value="ECO:0007669"/>
    <property type="project" value="UniProtKB-KW"/>
</dbReference>
<dbReference type="NCBIfam" id="NF008168">
    <property type="entry name" value="PRK10917.2-2"/>
    <property type="match status" value="1"/>
</dbReference>
<feature type="domain" description="Helicase C-terminal" evidence="10">
    <location>
        <begin position="474"/>
        <end position="646"/>
    </location>
</feature>
<dbReference type="Pfam" id="PF00271">
    <property type="entry name" value="Helicase_C"/>
    <property type="match status" value="1"/>
</dbReference>
<evidence type="ECO:0000259" key="9">
    <source>
        <dbReference type="PROSITE" id="PS51192"/>
    </source>
</evidence>
<evidence type="ECO:0000256" key="7">
    <source>
        <dbReference type="ARBA" id="ARBA00023204"/>
    </source>
</evidence>
<dbReference type="Pfam" id="PF17191">
    <property type="entry name" value="RecG_wedge"/>
    <property type="match status" value="1"/>
</dbReference>
<dbReference type="GO" id="GO:0003677">
    <property type="term" value="F:DNA binding"/>
    <property type="evidence" value="ECO:0007669"/>
    <property type="project" value="UniProtKB-KW"/>
</dbReference>
<evidence type="ECO:0000256" key="1">
    <source>
        <dbReference type="ARBA" id="ARBA00022741"/>
    </source>
</evidence>
<evidence type="ECO:0000256" key="6">
    <source>
        <dbReference type="ARBA" id="ARBA00023125"/>
    </source>
</evidence>
<dbReference type="GO" id="GO:0016787">
    <property type="term" value="F:hydrolase activity"/>
    <property type="evidence" value="ECO:0007669"/>
    <property type="project" value="UniProtKB-KW"/>
</dbReference>
<dbReference type="InterPro" id="IPR027417">
    <property type="entry name" value="P-loop_NTPase"/>
</dbReference>
<gene>
    <name evidence="11" type="ORF">SAMN02745716_1866</name>
</gene>
<evidence type="ECO:0000256" key="8">
    <source>
        <dbReference type="ARBA" id="ARBA00049819"/>
    </source>
</evidence>
<dbReference type="InterPro" id="IPR047112">
    <property type="entry name" value="RecG/Mfd"/>
</dbReference>
<evidence type="ECO:0000256" key="2">
    <source>
        <dbReference type="ARBA" id="ARBA00022763"/>
    </source>
</evidence>
<evidence type="ECO:0000256" key="4">
    <source>
        <dbReference type="ARBA" id="ARBA00022806"/>
    </source>
</evidence>
<dbReference type="Pfam" id="PF19833">
    <property type="entry name" value="RecG_dom3_C"/>
    <property type="match status" value="1"/>
</dbReference>
<keyword evidence="1" id="KW-0547">Nucleotide-binding</keyword>
<keyword evidence="5" id="KW-0067">ATP-binding</keyword>
<evidence type="ECO:0000259" key="10">
    <source>
        <dbReference type="PROSITE" id="PS51194"/>
    </source>
</evidence>
<keyword evidence="3" id="KW-0378">Hydrolase</keyword>
<proteinExistence type="predicted"/>
<evidence type="ECO:0000256" key="3">
    <source>
        <dbReference type="ARBA" id="ARBA00022801"/>
    </source>
</evidence>
<dbReference type="InterPro" id="IPR014001">
    <property type="entry name" value="Helicase_ATP-bd"/>
</dbReference>
<dbReference type="PANTHER" id="PTHR47964">
    <property type="entry name" value="ATP-DEPENDENT DNA HELICASE HOMOLOG RECG, CHLOROPLASTIC"/>
    <property type="match status" value="1"/>
</dbReference>
<organism evidence="11 12">
    <name type="scientific">Thermoleophilum album</name>
    <dbReference type="NCBI Taxonomy" id="29539"/>
    <lineage>
        <taxon>Bacteria</taxon>
        <taxon>Bacillati</taxon>
        <taxon>Actinomycetota</taxon>
        <taxon>Thermoleophilia</taxon>
        <taxon>Thermoleophilales</taxon>
        <taxon>Thermoleophilaceae</taxon>
        <taxon>Thermoleophilum</taxon>
    </lineage>
</organism>